<dbReference type="Gene3D" id="3.10.580.10">
    <property type="entry name" value="CBS-domain"/>
    <property type="match status" value="2"/>
</dbReference>
<gene>
    <name evidence="4" type="ORF">C273_01160</name>
</gene>
<dbReference type="CDD" id="cd04596">
    <property type="entry name" value="CBS_pair_DRTGG_assoc"/>
    <property type="match status" value="1"/>
</dbReference>
<dbReference type="SMART" id="SM00116">
    <property type="entry name" value="CBS"/>
    <property type="match status" value="2"/>
</dbReference>
<dbReference type="InterPro" id="IPR029069">
    <property type="entry name" value="HotDog_dom_sf"/>
</dbReference>
<dbReference type="Pfam" id="PF07085">
    <property type="entry name" value="DRTGG"/>
    <property type="match status" value="1"/>
</dbReference>
<evidence type="ECO:0000313" key="5">
    <source>
        <dbReference type="Proteomes" id="UP000009885"/>
    </source>
</evidence>
<dbReference type="Gene3D" id="1.10.10.10">
    <property type="entry name" value="Winged helix-like DNA-binding domain superfamily/Winged helix DNA-binding domain"/>
    <property type="match status" value="1"/>
</dbReference>
<evidence type="ECO:0000259" key="3">
    <source>
        <dbReference type="PROSITE" id="PS51371"/>
    </source>
</evidence>
<dbReference type="InterPro" id="IPR051257">
    <property type="entry name" value="Diverse_CBS-Domain"/>
</dbReference>
<keyword evidence="5" id="KW-1185">Reference proteome</keyword>
<dbReference type="PROSITE" id="PS51371">
    <property type="entry name" value="CBS"/>
    <property type="match status" value="2"/>
</dbReference>
<dbReference type="Pfam" id="PF03061">
    <property type="entry name" value="4HBT"/>
    <property type="match status" value="1"/>
</dbReference>
<dbReference type="PATRIC" id="fig|1229783.3.peg.237"/>
<proteinExistence type="predicted"/>
<accession>K9B8U8</accession>
<dbReference type="SUPFAM" id="SSF54631">
    <property type="entry name" value="CBS-domain pair"/>
    <property type="match status" value="1"/>
</dbReference>
<evidence type="ECO:0000256" key="2">
    <source>
        <dbReference type="PROSITE-ProRule" id="PRU00703"/>
    </source>
</evidence>
<feature type="domain" description="CBS" evidence="3">
    <location>
        <begin position="182"/>
        <end position="253"/>
    </location>
</feature>
<dbReference type="PANTHER" id="PTHR43080:SF2">
    <property type="entry name" value="CBS DOMAIN-CONTAINING PROTEIN"/>
    <property type="match status" value="1"/>
</dbReference>
<dbReference type="EMBL" id="AMSQ01000002">
    <property type="protein sequence ID" value="EKU50210.1"/>
    <property type="molecule type" value="Genomic_DNA"/>
</dbReference>
<dbReference type="Pfam" id="PF00571">
    <property type="entry name" value="CBS"/>
    <property type="match status" value="2"/>
</dbReference>
<evidence type="ECO:0000313" key="4">
    <source>
        <dbReference type="EMBL" id="EKU50210.1"/>
    </source>
</evidence>
<keyword evidence="1 2" id="KW-0129">CBS domain</keyword>
<dbReference type="Gene3D" id="3.40.1390.20">
    <property type="entry name" value="HprK N-terminal domain-like"/>
    <property type="match status" value="1"/>
</dbReference>
<dbReference type="STRING" id="1229783.C273_01160"/>
<dbReference type="Gene3D" id="3.10.129.10">
    <property type="entry name" value="Hotdog Thioesterase"/>
    <property type="match status" value="1"/>
</dbReference>
<dbReference type="InterPro" id="IPR036388">
    <property type="entry name" value="WH-like_DNA-bd_sf"/>
</dbReference>
<dbReference type="InterPro" id="IPR000644">
    <property type="entry name" value="CBS_dom"/>
</dbReference>
<dbReference type="SUPFAM" id="SSF75138">
    <property type="entry name" value="HprK N-terminal domain-like"/>
    <property type="match status" value="1"/>
</dbReference>
<dbReference type="RefSeq" id="WP_009381923.1">
    <property type="nucleotide sequence ID" value="NZ_AMSQ01000002.1"/>
</dbReference>
<feature type="domain" description="CBS" evidence="3">
    <location>
        <begin position="255"/>
        <end position="317"/>
    </location>
</feature>
<evidence type="ECO:0000256" key="1">
    <source>
        <dbReference type="ARBA" id="ARBA00023122"/>
    </source>
</evidence>
<dbReference type="OrthoDB" id="1790451at2"/>
<dbReference type="Proteomes" id="UP000009885">
    <property type="component" value="Unassembled WGS sequence"/>
</dbReference>
<reference evidence="4 5" key="1">
    <citation type="journal article" date="2013" name="Genome Announc.">
        <title>Genome Sequence of Staphylococcus massiliensis Strain S46, Isolated from the Surface of Healthy Human Skin.</title>
        <authorList>
            <person name="Srivastav R."/>
            <person name="Singh A."/>
            <person name="Jangir P.K."/>
            <person name="Kumari C."/>
            <person name="Muduli S."/>
            <person name="Sharma R."/>
        </authorList>
    </citation>
    <scope>NUCLEOTIDE SEQUENCE [LARGE SCALE GENOMIC DNA]</scope>
    <source>
        <strain evidence="4 5">S46</strain>
    </source>
</reference>
<dbReference type="InterPro" id="IPR006683">
    <property type="entry name" value="Thioestr_dom"/>
</dbReference>
<dbReference type="InterPro" id="IPR010766">
    <property type="entry name" value="DRTGG"/>
</dbReference>
<name>K9B8U8_9STAP</name>
<dbReference type="InterPro" id="IPR046342">
    <property type="entry name" value="CBS_dom_sf"/>
</dbReference>
<dbReference type="InterPro" id="IPR028979">
    <property type="entry name" value="Ser_kin/Pase_Hpr-like_N_sf"/>
</dbReference>
<comment type="caution">
    <text evidence="4">The sequence shown here is derived from an EMBL/GenBank/DDBJ whole genome shotgun (WGS) entry which is preliminary data.</text>
</comment>
<dbReference type="AlphaFoldDB" id="K9B8U8"/>
<protein>
    <recommendedName>
        <fullName evidence="3">CBS domain-containing protein</fullName>
    </recommendedName>
</protein>
<dbReference type="eggNOG" id="COG4109">
    <property type="taxonomic scope" value="Bacteria"/>
</dbReference>
<organism evidence="4 5">
    <name type="scientific">Staphylococcus massiliensis S46</name>
    <dbReference type="NCBI Taxonomy" id="1229783"/>
    <lineage>
        <taxon>Bacteria</taxon>
        <taxon>Bacillati</taxon>
        <taxon>Bacillota</taxon>
        <taxon>Bacilli</taxon>
        <taxon>Bacillales</taxon>
        <taxon>Staphylococcaceae</taxon>
        <taxon>Staphylococcus</taxon>
    </lineage>
</organism>
<dbReference type="PANTHER" id="PTHR43080">
    <property type="entry name" value="CBS DOMAIN-CONTAINING PROTEIN CBSX3, MITOCHONDRIAL"/>
    <property type="match status" value="1"/>
</dbReference>
<dbReference type="SUPFAM" id="SSF54637">
    <property type="entry name" value="Thioesterase/thiol ester dehydrase-isomerase"/>
    <property type="match status" value="1"/>
</dbReference>
<sequence length="433" mass="48562">MTKHEQILKHIESLSVGQNISVRKIAKDLKVSEGTAYRAIKDAGQLGLVATIDRVGTVRIEKKSRAQIENLTFGEIVKIIDGQVLGGRSGLYKTLTKFAIGAMELEDVVRYLSKNTLLIVGNRTDVQLEALKRGSAVLITGGFDTTDEIKAYADDKGLPILSCNYDTFLVANMINRAMYDQMIRKEILVVEDIVIPVDETSVLFDDMKVADFKDVAKETGHARFPIVDRNKKLLGIITSKDIISHDTHTDIKQVMTKSPIYVQLNTTVASCAHLMIWEGIELLPVTSSNRKLIGVITREDVLRAMQLIGKQPQVGETINDQIAKHISIDHNQIKVQITPLLTNQFGTLSKAVFVAIIEETMKSVMRKQKKLEVMIENLNIFYIKTVQIESDIEVHYDFLDMGRSFAKLEVTMTTQNKTVAKALIMCQLIDHYE</sequence>